<reference evidence="3" key="1">
    <citation type="submission" date="2022-12" db="EMBL/GenBank/DDBJ databases">
        <authorList>
            <person name="Alioto T."/>
            <person name="Alioto T."/>
            <person name="Gomez Garrido J."/>
        </authorList>
    </citation>
    <scope>NUCLEOTIDE SEQUENCE</scope>
</reference>
<proteinExistence type="predicted"/>
<dbReference type="InterPro" id="IPR041899">
    <property type="entry name" value="MAGE_WH2"/>
</dbReference>
<dbReference type="InterPro" id="IPR037445">
    <property type="entry name" value="MAGE"/>
</dbReference>
<evidence type="ECO:0000313" key="3">
    <source>
        <dbReference type="EMBL" id="CAI5796074.1"/>
    </source>
</evidence>
<feature type="region of interest" description="Disordered" evidence="1">
    <location>
        <begin position="1"/>
        <end position="44"/>
    </location>
</feature>
<dbReference type="AlphaFoldDB" id="A0AA35PPV6"/>
<dbReference type="FunFam" id="1.10.10.1210:FF:000001">
    <property type="entry name" value="melanoma-associated antigen D1"/>
    <property type="match status" value="1"/>
</dbReference>
<dbReference type="Gene3D" id="1.10.10.1200">
    <property type="entry name" value="MAGE homology domain, winged helix WH1 motif"/>
    <property type="match status" value="1"/>
</dbReference>
<evidence type="ECO:0000256" key="1">
    <source>
        <dbReference type="SAM" id="MobiDB-lite"/>
    </source>
</evidence>
<organism evidence="3 4">
    <name type="scientific">Podarcis lilfordi</name>
    <name type="common">Lilford's wall lizard</name>
    <dbReference type="NCBI Taxonomy" id="74358"/>
    <lineage>
        <taxon>Eukaryota</taxon>
        <taxon>Metazoa</taxon>
        <taxon>Chordata</taxon>
        <taxon>Craniata</taxon>
        <taxon>Vertebrata</taxon>
        <taxon>Euteleostomi</taxon>
        <taxon>Lepidosauria</taxon>
        <taxon>Squamata</taxon>
        <taxon>Bifurcata</taxon>
        <taxon>Unidentata</taxon>
        <taxon>Episquamata</taxon>
        <taxon>Laterata</taxon>
        <taxon>Lacertibaenia</taxon>
        <taxon>Lacertidae</taxon>
        <taxon>Podarcis</taxon>
    </lineage>
</organism>
<gene>
    <name evidence="3" type="ORF">PODLI_1B007763</name>
</gene>
<dbReference type="PANTHER" id="PTHR11736:SF14">
    <property type="entry name" value="NSE3 HOMOLOG, SMC5-SMC6 COMPLEX COMPONENT"/>
    <property type="match status" value="1"/>
</dbReference>
<keyword evidence="4" id="KW-1185">Reference proteome</keyword>
<sequence length="258" mass="29852">MSHSKRSSKGAGPSQAQHTGSDDEEGTLSLTMTPSQLRHTLERRPRSQVELKAHELVQFFLFKDQKKIPVKRADVLKHVIKDYKDSFPVIIRRANGIFQLVFGLELVELDSRNPTYILINRLPPLEQSLEDDDIICKMGLLLAILSLIFMKGNVAKESAVWELLKRLRIDSLRGRCKAFGDVKKLVTEEFVKQKYLEYTRLPHTDPPEFEFRWGPRAARETSKKEVLQFVAKIQKRDPKSWKSHYQEAEIEANAARRK</sequence>
<feature type="domain" description="MAGE" evidence="2">
    <location>
        <begin position="49"/>
        <end position="248"/>
    </location>
</feature>
<evidence type="ECO:0000313" key="4">
    <source>
        <dbReference type="Proteomes" id="UP001178461"/>
    </source>
</evidence>
<dbReference type="Pfam" id="PF01454">
    <property type="entry name" value="MAGE"/>
    <property type="match status" value="1"/>
</dbReference>
<dbReference type="EMBL" id="OX395142">
    <property type="protein sequence ID" value="CAI5796074.1"/>
    <property type="molecule type" value="Genomic_DNA"/>
</dbReference>
<name>A0AA35PPV6_9SAUR</name>
<dbReference type="GO" id="GO:0005634">
    <property type="term" value="C:nucleus"/>
    <property type="evidence" value="ECO:0007669"/>
    <property type="project" value="TreeGrafter"/>
</dbReference>
<dbReference type="Proteomes" id="UP001178461">
    <property type="component" value="Chromosome 17"/>
</dbReference>
<dbReference type="InterPro" id="IPR041898">
    <property type="entry name" value="MAGE_WH1"/>
</dbReference>
<dbReference type="SMART" id="SM01373">
    <property type="entry name" value="MAGE"/>
    <property type="match status" value="1"/>
</dbReference>
<dbReference type="PANTHER" id="PTHR11736">
    <property type="entry name" value="MELANOMA-ASSOCIATED ANTIGEN MAGE ANTIGEN"/>
    <property type="match status" value="1"/>
</dbReference>
<dbReference type="InterPro" id="IPR002190">
    <property type="entry name" value="MHD_dom"/>
</dbReference>
<feature type="compositionally biased region" description="Polar residues" evidence="1">
    <location>
        <begin position="28"/>
        <end position="38"/>
    </location>
</feature>
<evidence type="ECO:0000259" key="2">
    <source>
        <dbReference type="PROSITE" id="PS50838"/>
    </source>
</evidence>
<dbReference type="Gene3D" id="1.10.10.1210">
    <property type="entry name" value="MAGE homology domain, winged helix WH2 motif"/>
    <property type="match status" value="1"/>
</dbReference>
<accession>A0AA35PPV6</accession>
<protein>
    <recommendedName>
        <fullName evidence="2">MAGE domain-containing protein</fullName>
    </recommendedName>
</protein>
<dbReference type="PROSITE" id="PS50838">
    <property type="entry name" value="MAGE"/>
    <property type="match status" value="1"/>
</dbReference>